<dbReference type="AlphaFoldDB" id="A0A1D2QRG9"/>
<evidence type="ECO:0000313" key="3">
    <source>
        <dbReference type="Proteomes" id="UP000242502"/>
    </source>
</evidence>
<sequence>MTQDALKERLSKRAKAFISTPELVDDGNLTIAVNEAIELAGEESPLPVLTDIAFYRFLLLVETNGIDEVHLKAYKVALNQITDPASPNAKTKAKAKPRDNQYL</sequence>
<evidence type="ECO:0000313" key="2">
    <source>
        <dbReference type="EMBL" id="ODS24176.1"/>
    </source>
</evidence>
<accession>A0A1D2QRG9</accession>
<dbReference type="Proteomes" id="UP000242502">
    <property type="component" value="Unassembled WGS sequence"/>
</dbReference>
<gene>
    <name evidence="2" type="ORF">AB835_04670</name>
</gene>
<dbReference type="EMBL" id="MDLC01000012">
    <property type="protein sequence ID" value="ODS24176.1"/>
    <property type="molecule type" value="Genomic_DNA"/>
</dbReference>
<feature type="region of interest" description="Disordered" evidence="1">
    <location>
        <begin position="84"/>
        <end position="103"/>
    </location>
</feature>
<comment type="caution">
    <text evidence="2">The sequence shown here is derived from an EMBL/GenBank/DDBJ whole genome shotgun (WGS) entry which is preliminary data.</text>
</comment>
<organism evidence="2 3">
    <name type="scientific">Candidatus Endobugula sertula</name>
    <name type="common">Bugula neritina bacterial symbiont</name>
    <dbReference type="NCBI Taxonomy" id="62101"/>
    <lineage>
        <taxon>Bacteria</taxon>
        <taxon>Pseudomonadati</taxon>
        <taxon>Pseudomonadota</taxon>
        <taxon>Gammaproteobacteria</taxon>
        <taxon>Cellvibrionales</taxon>
        <taxon>Cellvibrionaceae</taxon>
        <taxon>Candidatus Endobugula</taxon>
    </lineage>
</organism>
<evidence type="ECO:0000256" key="1">
    <source>
        <dbReference type="SAM" id="MobiDB-lite"/>
    </source>
</evidence>
<reference evidence="2 3" key="1">
    <citation type="journal article" date="2016" name="Appl. Environ. Microbiol.">
        <title>Lack of Overt Genome Reduction in the Bryostatin-Producing Bryozoan Symbiont "Candidatus Endobugula sertula".</title>
        <authorList>
            <person name="Miller I.J."/>
            <person name="Vanee N."/>
            <person name="Fong S.S."/>
            <person name="Lim-Fong G.E."/>
            <person name="Kwan J.C."/>
        </authorList>
    </citation>
    <scope>NUCLEOTIDE SEQUENCE [LARGE SCALE GENOMIC DNA]</scope>
    <source>
        <strain evidence="2">AB1-4</strain>
    </source>
</reference>
<protein>
    <submittedName>
        <fullName evidence="2">Uncharacterized protein</fullName>
    </submittedName>
</protein>
<name>A0A1D2QRG9_9GAMM</name>
<proteinExistence type="predicted"/>
<dbReference type="STRING" id="62101.AB835_04670"/>